<dbReference type="GO" id="GO:0017004">
    <property type="term" value="P:cytochrome complex assembly"/>
    <property type="evidence" value="ECO:0007669"/>
    <property type="project" value="UniProtKB-KW"/>
</dbReference>
<dbReference type="PANTHER" id="PTHR47870:SF1">
    <property type="entry name" value="CYTOCHROME C-TYPE BIOGENESIS PROTEIN CCMH"/>
    <property type="match status" value="1"/>
</dbReference>
<evidence type="ECO:0000259" key="10">
    <source>
        <dbReference type="Pfam" id="PF03918"/>
    </source>
</evidence>
<evidence type="ECO:0000313" key="12">
    <source>
        <dbReference type="Proteomes" id="UP000555393"/>
    </source>
</evidence>
<gene>
    <name evidence="11" type="ORF">FHS77_000822</name>
</gene>
<keyword evidence="2 9" id="KW-0349">Heme</keyword>
<dbReference type="GO" id="GO:0005886">
    <property type="term" value="C:plasma membrane"/>
    <property type="evidence" value="ECO:0007669"/>
    <property type="project" value="TreeGrafter"/>
</dbReference>
<name>A0A841M2B6_9HYPH</name>
<comment type="caution">
    <text evidence="11">The sequence shown here is derived from an EMBL/GenBank/DDBJ whole genome shotgun (WGS) entry which is preliminary data.</text>
</comment>
<feature type="transmembrane region" description="Helical" evidence="9">
    <location>
        <begin position="111"/>
        <end position="131"/>
    </location>
</feature>
<dbReference type="PANTHER" id="PTHR47870">
    <property type="entry name" value="CYTOCHROME C-TYPE BIOGENESIS PROTEIN CCMH"/>
    <property type="match status" value="1"/>
</dbReference>
<dbReference type="Proteomes" id="UP000555393">
    <property type="component" value="Unassembled WGS sequence"/>
</dbReference>
<dbReference type="GO" id="GO:0046872">
    <property type="term" value="F:metal ion binding"/>
    <property type="evidence" value="ECO:0007669"/>
    <property type="project" value="UniProtKB-KW"/>
</dbReference>
<dbReference type="Gene3D" id="1.10.8.640">
    <property type="entry name" value="Cytochrome C biogenesis protein"/>
    <property type="match status" value="1"/>
</dbReference>
<dbReference type="EMBL" id="JACIIU010000002">
    <property type="protein sequence ID" value="MBB6260298.1"/>
    <property type="molecule type" value="Genomic_DNA"/>
</dbReference>
<dbReference type="AlphaFoldDB" id="A0A841M2B6"/>
<reference evidence="11 12" key="1">
    <citation type="submission" date="2020-08" db="EMBL/GenBank/DDBJ databases">
        <title>Genomic Encyclopedia of Type Strains, Phase IV (KMG-IV): sequencing the most valuable type-strain genomes for metagenomic binning, comparative biology and taxonomic classification.</title>
        <authorList>
            <person name="Goeker M."/>
        </authorList>
    </citation>
    <scope>NUCLEOTIDE SEQUENCE [LARGE SCALE GENOMIC DNA]</scope>
    <source>
        <strain evidence="11 12">DSM 22336</strain>
    </source>
</reference>
<keyword evidence="5" id="KW-0201">Cytochrome c-type biogenesis</keyword>
<evidence type="ECO:0000256" key="1">
    <source>
        <dbReference type="ARBA" id="ARBA00010342"/>
    </source>
</evidence>
<evidence type="ECO:0000256" key="2">
    <source>
        <dbReference type="ARBA" id="ARBA00022617"/>
    </source>
</evidence>
<dbReference type="InterPro" id="IPR038297">
    <property type="entry name" value="CcmH/CycL/NrfF/Ccl2_sf"/>
</dbReference>
<comment type="subcellular location">
    <subcellularLocation>
        <location evidence="8">Membrane</location>
        <topology evidence="8">Single-pass membrane protein</topology>
        <orientation evidence="8">Periplasmic side</orientation>
    </subcellularLocation>
</comment>
<evidence type="ECO:0000256" key="7">
    <source>
        <dbReference type="ARBA" id="ARBA00037230"/>
    </source>
</evidence>
<evidence type="ECO:0000256" key="8">
    <source>
        <dbReference type="ARBA" id="ARBA00060491"/>
    </source>
</evidence>
<comment type="similarity">
    <text evidence="1 9">Belongs to the CcmH/CycL/Ccl2/NrfF family.</text>
</comment>
<dbReference type="FunFam" id="1.10.8.640:FF:000001">
    <property type="entry name" value="Cytochrome c-type biogenesis protein"/>
    <property type="match status" value="1"/>
</dbReference>
<keyword evidence="9" id="KW-1133">Transmembrane helix</keyword>
<dbReference type="Pfam" id="PF03918">
    <property type="entry name" value="CcmH"/>
    <property type="match status" value="1"/>
</dbReference>
<sequence>MVFFRHKKTTAFFISLFLSLQMAPAFAVNPDEVLSDQALEKRARTLSAGLRCMVCQNESIDDSNAELARDLRILVRDRLTAGDSDQDVLDYVVDRYGEFVLLKPRLNTRTVLLWGFPVVLLLIGGSSLLVLSRRKKVVSVNDEPLTEAEEKRLKQILKENK</sequence>
<comment type="function">
    <text evidence="7">Required for the biogenesis of c-type cytochromes. Possible subunit of a heme lyase.</text>
</comment>
<evidence type="ECO:0000256" key="5">
    <source>
        <dbReference type="ARBA" id="ARBA00022748"/>
    </source>
</evidence>
<organism evidence="11 12">
    <name type="scientific">Paenochrobactrum gallinarii</name>
    <dbReference type="NCBI Taxonomy" id="643673"/>
    <lineage>
        <taxon>Bacteria</taxon>
        <taxon>Pseudomonadati</taxon>
        <taxon>Pseudomonadota</taxon>
        <taxon>Alphaproteobacteria</taxon>
        <taxon>Hyphomicrobiales</taxon>
        <taxon>Brucellaceae</taxon>
        <taxon>Paenochrobactrum</taxon>
    </lineage>
</organism>
<keyword evidence="9" id="KW-0812">Transmembrane</keyword>
<feature type="signal peptide" evidence="9">
    <location>
        <begin position="1"/>
        <end position="27"/>
    </location>
</feature>
<dbReference type="InterPro" id="IPR005616">
    <property type="entry name" value="CcmH/CycL/Ccl2/NrfF_N"/>
</dbReference>
<evidence type="ECO:0000256" key="9">
    <source>
        <dbReference type="RuleBase" id="RU364112"/>
    </source>
</evidence>
<proteinExistence type="inferred from homology"/>
<evidence type="ECO:0000256" key="3">
    <source>
        <dbReference type="ARBA" id="ARBA00022723"/>
    </source>
</evidence>
<dbReference type="CDD" id="cd16378">
    <property type="entry name" value="CcmH_N"/>
    <property type="match status" value="1"/>
</dbReference>
<feature type="chain" id="PRO_5033111635" description="Cytochrome c-type biogenesis protein" evidence="9">
    <location>
        <begin position="28"/>
        <end position="161"/>
    </location>
</feature>
<keyword evidence="4 9" id="KW-0732">Signal</keyword>
<protein>
    <recommendedName>
        <fullName evidence="9">Cytochrome c-type biogenesis protein</fullName>
    </recommendedName>
</protein>
<dbReference type="InterPro" id="IPR051263">
    <property type="entry name" value="C-type_cytochrome_biogenesis"/>
</dbReference>
<keyword evidence="6 9" id="KW-0408">Iron</keyword>
<evidence type="ECO:0000313" key="11">
    <source>
        <dbReference type="EMBL" id="MBB6260298.1"/>
    </source>
</evidence>
<keyword evidence="12" id="KW-1185">Reference proteome</keyword>
<evidence type="ECO:0000256" key="6">
    <source>
        <dbReference type="ARBA" id="ARBA00023004"/>
    </source>
</evidence>
<dbReference type="RefSeq" id="WP_281383562.1">
    <property type="nucleotide sequence ID" value="NZ_JACIIU010000002.1"/>
</dbReference>
<feature type="domain" description="CcmH/CycL/Ccl2/NrfF N-terminal" evidence="10">
    <location>
        <begin position="17"/>
        <end position="157"/>
    </location>
</feature>
<keyword evidence="3 9" id="KW-0479">Metal-binding</keyword>
<keyword evidence="9" id="KW-0472">Membrane</keyword>
<evidence type="ECO:0000256" key="4">
    <source>
        <dbReference type="ARBA" id="ARBA00022729"/>
    </source>
</evidence>
<accession>A0A841M2B6</accession>